<dbReference type="InParanoid" id="G4YTJ0"/>
<evidence type="ECO:0000256" key="1">
    <source>
        <dbReference type="SAM" id="MobiDB-lite"/>
    </source>
</evidence>
<protein>
    <submittedName>
        <fullName evidence="2">Uncharacterized protein</fullName>
    </submittedName>
</protein>
<organism evidence="2 3">
    <name type="scientific">Phytophthora sojae (strain P6497)</name>
    <name type="common">Soybean stem and root rot agent</name>
    <name type="synonym">Phytophthora megasperma f. sp. glycines</name>
    <dbReference type="NCBI Taxonomy" id="1094619"/>
    <lineage>
        <taxon>Eukaryota</taxon>
        <taxon>Sar</taxon>
        <taxon>Stramenopiles</taxon>
        <taxon>Oomycota</taxon>
        <taxon>Peronosporomycetes</taxon>
        <taxon>Peronosporales</taxon>
        <taxon>Peronosporaceae</taxon>
        <taxon>Phytophthora</taxon>
    </lineage>
</organism>
<evidence type="ECO:0000313" key="3">
    <source>
        <dbReference type="Proteomes" id="UP000002640"/>
    </source>
</evidence>
<reference evidence="2 3" key="1">
    <citation type="journal article" date="2006" name="Science">
        <title>Phytophthora genome sequences uncover evolutionary origins and mechanisms of pathogenesis.</title>
        <authorList>
            <person name="Tyler B.M."/>
            <person name="Tripathy S."/>
            <person name="Zhang X."/>
            <person name="Dehal P."/>
            <person name="Jiang R.H."/>
            <person name="Aerts A."/>
            <person name="Arredondo F.D."/>
            <person name="Baxter L."/>
            <person name="Bensasson D."/>
            <person name="Beynon J.L."/>
            <person name="Chapman J."/>
            <person name="Damasceno C.M."/>
            <person name="Dorrance A.E."/>
            <person name="Dou D."/>
            <person name="Dickerman A.W."/>
            <person name="Dubchak I.L."/>
            <person name="Garbelotto M."/>
            <person name="Gijzen M."/>
            <person name="Gordon S.G."/>
            <person name="Govers F."/>
            <person name="Grunwald N.J."/>
            <person name="Huang W."/>
            <person name="Ivors K.L."/>
            <person name="Jones R.W."/>
            <person name="Kamoun S."/>
            <person name="Krampis K."/>
            <person name="Lamour K.H."/>
            <person name="Lee M.K."/>
            <person name="McDonald W.H."/>
            <person name="Medina M."/>
            <person name="Meijer H.J."/>
            <person name="Nordberg E.K."/>
            <person name="Maclean D.J."/>
            <person name="Ospina-Giraldo M.D."/>
            <person name="Morris P.F."/>
            <person name="Phuntumart V."/>
            <person name="Putnam N.H."/>
            <person name="Rash S."/>
            <person name="Rose J.K."/>
            <person name="Sakihama Y."/>
            <person name="Salamov A.A."/>
            <person name="Savidor A."/>
            <person name="Scheuring C.F."/>
            <person name="Smith B.M."/>
            <person name="Sobral B.W."/>
            <person name="Terry A."/>
            <person name="Torto-Alalibo T.A."/>
            <person name="Win J."/>
            <person name="Xu Z."/>
            <person name="Zhang H."/>
            <person name="Grigoriev I.V."/>
            <person name="Rokhsar D.S."/>
            <person name="Boore J.L."/>
        </authorList>
    </citation>
    <scope>NUCLEOTIDE SEQUENCE [LARGE SCALE GENOMIC DNA]</scope>
    <source>
        <strain evidence="2 3">P6497</strain>
    </source>
</reference>
<accession>G4YTJ0</accession>
<dbReference type="OMA" id="SNGQGCQ"/>
<sequence>MALVLSESTEDKVNESCDASNGQGCQRRLTEQDDGQQDVPPEFVPTHEWQDILPNQVIPPVATRLLTAVRVRAHFDERASGGKCTLVPVRRRQGAVNRNAAAAPPMFEPTHEWKEILPNQVLPAGLHIRVNLQTGKKEAKLLD</sequence>
<dbReference type="KEGG" id="psoj:PHYSODRAFT_310868"/>
<feature type="region of interest" description="Disordered" evidence="1">
    <location>
        <begin position="1"/>
        <end position="41"/>
    </location>
</feature>
<dbReference type="RefSeq" id="XP_009518877.1">
    <property type="nucleotide sequence ID" value="XM_009520582.1"/>
</dbReference>
<name>G4YTJ0_PHYSP</name>
<gene>
    <name evidence="2" type="ORF">PHYSODRAFT_310868</name>
</gene>
<dbReference type="AlphaFoldDB" id="G4YTJ0"/>
<dbReference type="EMBL" id="JH159152">
    <property type="protein sequence ID" value="EGZ23589.1"/>
    <property type="molecule type" value="Genomic_DNA"/>
</dbReference>
<proteinExistence type="predicted"/>
<dbReference type="Proteomes" id="UP000002640">
    <property type="component" value="Unassembled WGS sequence"/>
</dbReference>
<evidence type="ECO:0000313" key="2">
    <source>
        <dbReference type="EMBL" id="EGZ23589.1"/>
    </source>
</evidence>
<dbReference type="STRING" id="1094619.G4YTJ0"/>
<dbReference type="GeneID" id="20643331"/>
<keyword evidence="3" id="KW-1185">Reference proteome</keyword>